<name>A0A4P8L5X3_9BACT</name>
<comment type="function">
    <text evidence="4">Acts as an anti-CsrA protein, binds CsrA and prevents it from repressing translation of its target genes, one of which is flagellin. Binds to flagellin and participates in the assembly of the flagellum.</text>
</comment>
<reference evidence="5 6" key="2">
    <citation type="submission" date="2019-05" db="EMBL/GenBank/DDBJ databases">
        <authorList>
            <person name="Suflita J.M."/>
            <person name="Marks C.R."/>
        </authorList>
    </citation>
    <scope>NUCLEOTIDE SEQUENCE [LARGE SCALE GENOMIC DNA]</scope>
    <source>
        <strain evidence="5 6">ALDC</strain>
    </source>
</reference>
<protein>
    <recommendedName>
        <fullName evidence="4">Flagellar assembly factor FliW</fullName>
    </recommendedName>
</protein>
<dbReference type="PANTHER" id="PTHR39190:SF1">
    <property type="entry name" value="FLAGELLAR ASSEMBLY FACTOR FLIW"/>
    <property type="match status" value="1"/>
</dbReference>
<keyword evidence="2 4" id="KW-1005">Bacterial flagellum biogenesis</keyword>
<keyword evidence="3 4" id="KW-0810">Translation regulation</keyword>
<accession>A0A4P8L5X3</accession>
<dbReference type="InterPro" id="IPR024046">
    <property type="entry name" value="Flagellar_assmbl_FliW_dom_sf"/>
</dbReference>
<keyword evidence="6" id="KW-1185">Reference proteome</keyword>
<dbReference type="PANTHER" id="PTHR39190">
    <property type="entry name" value="FLAGELLAR ASSEMBLY FACTOR FLIW"/>
    <property type="match status" value="1"/>
</dbReference>
<evidence type="ECO:0000256" key="2">
    <source>
        <dbReference type="ARBA" id="ARBA00022795"/>
    </source>
</evidence>
<dbReference type="KEGG" id="dax:FDQ92_10170"/>
<dbReference type="GO" id="GO:0006417">
    <property type="term" value="P:regulation of translation"/>
    <property type="evidence" value="ECO:0007669"/>
    <property type="project" value="UniProtKB-KW"/>
</dbReference>
<gene>
    <name evidence="4" type="primary">fliW</name>
    <name evidence="5" type="ORF">FDQ92_10170</name>
</gene>
<organism evidence="5 6">
    <name type="scientific">Desulfoglaeba alkanexedens ALDC</name>
    <dbReference type="NCBI Taxonomy" id="980445"/>
    <lineage>
        <taxon>Bacteria</taxon>
        <taxon>Pseudomonadati</taxon>
        <taxon>Thermodesulfobacteriota</taxon>
        <taxon>Syntrophobacteria</taxon>
        <taxon>Syntrophobacterales</taxon>
        <taxon>Syntrophobacteraceae</taxon>
        <taxon>Desulfoglaeba</taxon>
    </lineage>
</organism>
<dbReference type="AlphaFoldDB" id="A0A4P8L5X3"/>
<dbReference type="Pfam" id="PF02623">
    <property type="entry name" value="FliW"/>
    <property type="match status" value="1"/>
</dbReference>
<dbReference type="OrthoDB" id="9801235at2"/>
<evidence type="ECO:0000256" key="1">
    <source>
        <dbReference type="ARBA" id="ARBA00022490"/>
    </source>
</evidence>
<evidence type="ECO:0000256" key="3">
    <source>
        <dbReference type="ARBA" id="ARBA00022845"/>
    </source>
</evidence>
<keyword evidence="1 4" id="KW-0963">Cytoplasm</keyword>
<dbReference type="Proteomes" id="UP000298602">
    <property type="component" value="Chromosome"/>
</dbReference>
<proteinExistence type="inferred from homology"/>
<reference evidence="5 6" key="1">
    <citation type="submission" date="2019-05" db="EMBL/GenBank/DDBJ databases">
        <title>The Complete Genome Sequence of the n-alkane-degrading Desulfoglaeba alkanexedens ALDC reveals multiple alkylsuccinate synthase gene clusters.</title>
        <authorList>
            <person name="Callaghan A.V."/>
            <person name="Davidova I.A."/>
            <person name="Duncan K.E."/>
            <person name="Morris B."/>
            <person name="McInerney M.J."/>
        </authorList>
    </citation>
    <scope>NUCLEOTIDE SEQUENCE [LARGE SCALE GENOMIC DNA]</scope>
    <source>
        <strain evidence="5 6">ALDC</strain>
    </source>
</reference>
<evidence type="ECO:0000313" key="5">
    <source>
        <dbReference type="EMBL" id="QCQ22495.1"/>
    </source>
</evidence>
<dbReference type="GO" id="GO:0005737">
    <property type="term" value="C:cytoplasm"/>
    <property type="evidence" value="ECO:0007669"/>
    <property type="project" value="UniProtKB-SubCell"/>
</dbReference>
<comment type="subcellular location">
    <subcellularLocation>
        <location evidence="4">Cytoplasm</location>
    </subcellularLocation>
</comment>
<evidence type="ECO:0000313" key="6">
    <source>
        <dbReference type="Proteomes" id="UP000298602"/>
    </source>
</evidence>
<comment type="subunit">
    <text evidence="4">Interacts with translational regulator CsrA and flagellin(s).</text>
</comment>
<dbReference type="RefSeq" id="WP_137424707.1">
    <property type="nucleotide sequence ID" value="NZ_CP040098.1"/>
</dbReference>
<dbReference type="HAMAP" id="MF_01185">
    <property type="entry name" value="FliW"/>
    <property type="match status" value="1"/>
</dbReference>
<keyword evidence="4" id="KW-0143">Chaperone</keyword>
<evidence type="ECO:0000256" key="4">
    <source>
        <dbReference type="HAMAP-Rule" id="MF_01185"/>
    </source>
</evidence>
<comment type="similarity">
    <text evidence="4">Belongs to the FliW family.</text>
</comment>
<sequence length="147" mass="16501">MQIQTSRFGLLNLEETTFICFPWGIPGFENLKRYVLLQHRDGPFQWLQAVDDPDVAFVVCPPEVVGVLYRIGSDQGKPIRVEKAEDLAVFVLVSFDRAGKNIRAHLRSPLLVNAATREGYQWILDAEDLPKVTVPAPQKEPGKTSTP</sequence>
<dbReference type="Gene3D" id="2.30.290.10">
    <property type="entry name" value="BH3618-like"/>
    <property type="match status" value="1"/>
</dbReference>
<dbReference type="EMBL" id="CP040098">
    <property type="protein sequence ID" value="QCQ22495.1"/>
    <property type="molecule type" value="Genomic_DNA"/>
</dbReference>
<dbReference type="InterPro" id="IPR003775">
    <property type="entry name" value="Flagellar_assembly_factor_FliW"/>
</dbReference>
<dbReference type="GO" id="GO:0044780">
    <property type="term" value="P:bacterial-type flagellum assembly"/>
    <property type="evidence" value="ECO:0007669"/>
    <property type="project" value="UniProtKB-UniRule"/>
</dbReference>
<dbReference type="SUPFAM" id="SSF141457">
    <property type="entry name" value="BH3618-like"/>
    <property type="match status" value="1"/>
</dbReference>